<feature type="region of interest" description="Disordered" evidence="1">
    <location>
        <begin position="101"/>
        <end position="125"/>
    </location>
</feature>
<sequence>MWTKPNSIGETIIASMVGKNVHEYTFKERIRQITLGQKFRSAKMKQLRLIPNSYSRDCVCYLPKEPSTQQQQEHFQYELCGLPTALFNSFGLPREAKKPALADAQNGKMTSPVQSVHSLQIHSIS</sequence>
<feature type="compositionally biased region" description="Polar residues" evidence="1">
    <location>
        <begin position="107"/>
        <end position="125"/>
    </location>
</feature>
<evidence type="ECO:0000313" key="3">
    <source>
        <dbReference type="Proteomes" id="UP000770661"/>
    </source>
</evidence>
<evidence type="ECO:0000313" key="2">
    <source>
        <dbReference type="EMBL" id="KAG0715586.1"/>
    </source>
</evidence>
<evidence type="ECO:0000256" key="1">
    <source>
        <dbReference type="SAM" id="MobiDB-lite"/>
    </source>
</evidence>
<reference evidence="2" key="1">
    <citation type="submission" date="2020-07" db="EMBL/GenBank/DDBJ databases">
        <title>The High-quality genome of the commercially important snow crab, Chionoecetes opilio.</title>
        <authorList>
            <person name="Jeong J.-H."/>
            <person name="Ryu S."/>
        </authorList>
    </citation>
    <scope>NUCLEOTIDE SEQUENCE</scope>
    <source>
        <strain evidence="2">MADBK_172401_WGS</strain>
        <tissue evidence="2">Digestive gland</tissue>
    </source>
</reference>
<comment type="caution">
    <text evidence="2">The sequence shown here is derived from an EMBL/GenBank/DDBJ whole genome shotgun (WGS) entry which is preliminary data.</text>
</comment>
<protein>
    <submittedName>
        <fullName evidence="2">Uncharacterized protein</fullName>
    </submittedName>
</protein>
<organism evidence="2 3">
    <name type="scientific">Chionoecetes opilio</name>
    <name type="common">Atlantic snow crab</name>
    <name type="synonym">Cancer opilio</name>
    <dbReference type="NCBI Taxonomy" id="41210"/>
    <lineage>
        <taxon>Eukaryota</taxon>
        <taxon>Metazoa</taxon>
        <taxon>Ecdysozoa</taxon>
        <taxon>Arthropoda</taxon>
        <taxon>Crustacea</taxon>
        <taxon>Multicrustacea</taxon>
        <taxon>Malacostraca</taxon>
        <taxon>Eumalacostraca</taxon>
        <taxon>Eucarida</taxon>
        <taxon>Decapoda</taxon>
        <taxon>Pleocyemata</taxon>
        <taxon>Brachyura</taxon>
        <taxon>Eubrachyura</taxon>
        <taxon>Majoidea</taxon>
        <taxon>Majidae</taxon>
        <taxon>Chionoecetes</taxon>
    </lineage>
</organism>
<keyword evidence="3" id="KW-1185">Reference proteome</keyword>
<proteinExistence type="predicted"/>
<dbReference type="Proteomes" id="UP000770661">
    <property type="component" value="Unassembled WGS sequence"/>
</dbReference>
<gene>
    <name evidence="2" type="ORF">GWK47_011620</name>
</gene>
<name>A0A8J4Y2Q7_CHIOP</name>
<dbReference type="AlphaFoldDB" id="A0A8J4Y2Q7"/>
<accession>A0A8J4Y2Q7</accession>
<dbReference type="EMBL" id="JACEEZ010019563">
    <property type="protein sequence ID" value="KAG0715586.1"/>
    <property type="molecule type" value="Genomic_DNA"/>
</dbReference>